<accession>A0A8J8GBG0</accession>
<dbReference type="PANTHER" id="PTHR21666">
    <property type="entry name" value="PEPTIDASE-RELATED"/>
    <property type="match status" value="1"/>
</dbReference>
<reference evidence="3" key="1">
    <citation type="submission" date="2020-06" db="EMBL/GenBank/DDBJ databases">
        <title>A novel thermopfilic bacterium from Erzurum, Turkey.</title>
        <authorList>
            <person name="Adiguzel A."/>
            <person name="Ay H."/>
            <person name="Baltaci M.O."/>
        </authorList>
    </citation>
    <scope>NUCLEOTIDE SEQUENCE</scope>
    <source>
        <strain evidence="3">P2</strain>
    </source>
</reference>
<proteinExistence type="predicted"/>
<protein>
    <submittedName>
        <fullName evidence="3">M23 family metallopeptidase</fullName>
    </submittedName>
</protein>
<dbReference type="SUPFAM" id="SSF51261">
    <property type="entry name" value="Duplicated hybrid motif"/>
    <property type="match status" value="1"/>
</dbReference>
<sequence length="361" mass="41295">MRQLLLILVLLLCISACKNTNDDQTRAKERDEQFVQIDLSEKWGEIPHKMINNQMYIQVRPFIDFMKGHALFDNVNQTLELKIGENRYFFTLGLPVLEKDGLFLPCPKDVFVIRNNNTWILQQFLIDTVGFTTKMENNRFFVKMPDMAKETMIDEASNQTVLGNVENVIQLLNVLEKPIKGAQVATIPTHLPGAKRTYRHGVHEGIDWYGYASGVPIDRATEVYAMYDGIVIRADHEYEPYKSERERNNDLQLAAKAGFTPAYILDRLRGRQVWIQYENGLQARFAHLDKINEDLQVGDVVNANTLIGYVGNSGTSGEVKGNQSELHLHLDLLYKGELFWKGLTTKEIEEVLQAVFSNKKG</sequence>
<dbReference type="Gene3D" id="2.70.70.10">
    <property type="entry name" value="Glucose Permease (Domain IIA)"/>
    <property type="match status" value="1"/>
</dbReference>
<name>A0A8J8GBG0_9BACI</name>
<comment type="caution">
    <text evidence="3">The sequence shown here is derived from an EMBL/GenBank/DDBJ whole genome shotgun (WGS) entry which is preliminary data.</text>
</comment>
<gene>
    <name evidence="3" type="ORF">HR057_02945</name>
</gene>
<dbReference type="RefSeq" id="WP_173729908.1">
    <property type="nucleotide sequence ID" value="NZ_JABTTE010000002.1"/>
</dbReference>
<dbReference type="GO" id="GO:0004222">
    <property type="term" value="F:metalloendopeptidase activity"/>
    <property type="evidence" value="ECO:0007669"/>
    <property type="project" value="TreeGrafter"/>
</dbReference>
<dbReference type="InterPro" id="IPR011055">
    <property type="entry name" value="Dup_hybrid_motif"/>
</dbReference>
<evidence type="ECO:0000256" key="1">
    <source>
        <dbReference type="SAM" id="SignalP"/>
    </source>
</evidence>
<dbReference type="InterPro" id="IPR050570">
    <property type="entry name" value="Cell_wall_metabolism_enzyme"/>
</dbReference>
<feature type="domain" description="M23ase beta-sheet core" evidence="2">
    <location>
        <begin position="218"/>
        <end position="336"/>
    </location>
</feature>
<keyword evidence="4" id="KW-1185">Reference proteome</keyword>
<feature type="chain" id="PRO_5039708235" evidence="1">
    <location>
        <begin position="19"/>
        <end position="361"/>
    </location>
</feature>
<dbReference type="CDD" id="cd12797">
    <property type="entry name" value="M23_peptidase"/>
    <property type="match status" value="1"/>
</dbReference>
<evidence type="ECO:0000313" key="4">
    <source>
        <dbReference type="Proteomes" id="UP000625804"/>
    </source>
</evidence>
<keyword evidence="1" id="KW-0732">Signal</keyword>
<organism evidence="3 4">
    <name type="scientific">Calidifontibacillus erzurumensis</name>
    <dbReference type="NCBI Taxonomy" id="2741433"/>
    <lineage>
        <taxon>Bacteria</taxon>
        <taxon>Bacillati</taxon>
        <taxon>Bacillota</taxon>
        <taxon>Bacilli</taxon>
        <taxon>Bacillales</taxon>
        <taxon>Bacillaceae</taxon>
        <taxon>Calidifontibacillus/Schinkia group</taxon>
        <taxon>Calidifontibacillus</taxon>
    </lineage>
</organism>
<dbReference type="InterPro" id="IPR016047">
    <property type="entry name" value="M23ase_b-sheet_dom"/>
</dbReference>
<feature type="signal peptide" evidence="1">
    <location>
        <begin position="1"/>
        <end position="18"/>
    </location>
</feature>
<dbReference type="Pfam" id="PF01551">
    <property type="entry name" value="Peptidase_M23"/>
    <property type="match status" value="1"/>
</dbReference>
<dbReference type="EMBL" id="JABTTE010000002">
    <property type="protein sequence ID" value="NSL50719.1"/>
    <property type="molecule type" value="Genomic_DNA"/>
</dbReference>
<evidence type="ECO:0000259" key="2">
    <source>
        <dbReference type="Pfam" id="PF01551"/>
    </source>
</evidence>
<evidence type="ECO:0000313" key="3">
    <source>
        <dbReference type="EMBL" id="NSL50719.1"/>
    </source>
</evidence>
<dbReference type="Proteomes" id="UP000625804">
    <property type="component" value="Unassembled WGS sequence"/>
</dbReference>
<dbReference type="AlphaFoldDB" id="A0A8J8GBG0"/>
<dbReference type="PANTHER" id="PTHR21666:SF270">
    <property type="entry name" value="MUREIN HYDROLASE ACTIVATOR ENVC"/>
    <property type="match status" value="1"/>
</dbReference>